<dbReference type="PANTHER" id="PTHR43138">
    <property type="entry name" value="ACETYLTRANSFERASE, GNAT FAMILY"/>
    <property type="match status" value="1"/>
</dbReference>
<dbReference type="PANTHER" id="PTHR43138:SF1">
    <property type="entry name" value="N-ACETYLTRANSFERASE ACA1"/>
    <property type="match status" value="1"/>
</dbReference>
<dbReference type="GO" id="GO:0016747">
    <property type="term" value="F:acyltransferase activity, transferring groups other than amino-acyl groups"/>
    <property type="evidence" value="ECO:0007669"/>
    <property type="project" value="InterPro"/>
</dbReference>
<dbReference type="Proteomes" id="UP000006230">
    <property type="component" value="Unassembled WGS sequence"/>
</dbReference>
<evidence type="ECO:0000259" key="1">
    <source>
        <dbReference type="PROSITE" id="PS51186"/>
    </source>
</evidence>
<name>Q0FQL6_SALBH</name>
<dbReference type="OrthoDB" id="9788300at2"/>
<dbReference type="STRING" id="314265.R2601_15427"/>
<dbReference type="eggNOG" id="COG1247">
    <property type="taxonomic scope" value="Bacteria"/>
</dbReference>
<protein>
    <submittedName>
        <fullName evidence="2">Putative acetyltransferase protein</fullName>
    </submittedName>
</protein>
<keyword evidence="2" id="KW-0808">Transferase</keyword>
<dbReference type="HOGENOM" id="CLU_013985_42_2_5"/>
<evidence type="ECO:0000313" key="3">
    <source>
        <dbReference type="Proteomes" id="UP000006230"/>
    </source>
</evidence>
<dbReference type="EMBL" id="AATQ01000014">
    <property type="protein sequence ID" value="EAU46435.1"/>
    <property type="molecule type" value="Genomic_DNA"/>
</dbReference>
<dbReference type="Gene3D" id="3.40.630.30">
    <property type="match status" value="1"/>
</dbReference>
<dbReference type="Pfam" id="PF00583">
    <property type="entry name" value="Acetyltransf_1"/>
    <property type="match status" value="1"/>
</dbReference>
<comment type="caution">
    <text evidence="2">The sequence shown here is derived from an EMBL/GenBank/DDBJ whole genome shotgun (WGS) entry which is preliminary data.</text>
</comment>
<organism evidence="2 3">
    <name type="scientific">Salipiger bermudensis (strain DSM 26914 / JCM 13377 / KCTC 12554 / HTCC2601)</name>
    <name type="common">Pelagibaca bermudensis</name>
    <dbReference type="NCBI Taxonomy" id="314265"/>
    <lineage>
        <taxon>Bacteria</taxon>
        <taxon>Pseudomonadati</taxon>
        <taxon>Pseudomonadota</taxon>
        <taxon>Alphaproteobacteria</taxon>
        <taxon>Rhodobacterales</taxon>
        <taxon>Roseobacteraceae</taxon>
        <taxon>Salipiger</taxon>
    </lineage>
</organism>
<gene>
    <name evidence="2" type="ORF">R2601_15427</name>
</gene>
<accession>Q0FQL6</accession>
<dbReference type="PROSITE" id="PS51186">
    <property type="entry name" value="GNAT"/>
    <property type="match status" value="1"/>
</dbReference>
<dbReference type="SUPFAM" id="SSF55729">
    <property type="entry name" value="Acyl-CoA N-acyltransferases (Nat)"/>
    <property type="match status" value="1"/>
</dbReference>
<feature type="domain" description="N-acetyltransferase" evidence="1">
    <location>
        <begin position="4"/>
        <end position="164"/>
    </location>
</feature>
<dbReference type="RefSeq" id="WP_007796057.1">
    <property type="nucleotide sequence ID" value="NZ_DS022276.1"/>
</dbReference>
<sequence>MTDVAIRPHLPGDDAALWRILEPVFRAGETYAIDRDISRDDALAYWCGPERRVFSALVDGVVAGSYYIVRNQKGGGSHVCNCGFATDPGQTGKGVARAMLAHALDTARSLGFRAMQFNFVVSSNTRAVAIWERAGFDIVGRLPDAFRHPEKGYVDALVMYKALETD</sequence>
<dbReference type="InterPro" id="IPR000182">
    <property type="entry name" value="GNAT_dom"/>
</dbReference>
<keyword evidence="3" id="KW-1185">Reference proteome</keyword>
<dbReference type="InterPro" id="IPR052742">
    <property type="entry name" value="Mito_N-acetyltransferase"/>
</dbReference>
<proteinExistence type="predicted"/>
<dbReference type="InterPro" id="IPR016181">
    <property type="entry name" value="Acyl_CoA_acyltransferase"/>
</dbReference>
<dbReference type="AlphaFoldDB" id="Q0FQL6"/>
<reference evidence="2 3" key="1">
    <citation type="journal article" date="2010" name="J. Bacteriol.">
        <title>Genome sequences of Pelagibaca bermudensis HTCC2601T and Maritimibacter alkaliphilus HTCC2654T, the type strains of two marine Roseobacter genera.</title>
        <authorList>
            <person name="Thrash J.C."/>
            <person name="Cho J.C."/>
            <person name="Ferriera S."/>
            <person name="Johnson J."/>
            <person name="Vergin K.L."/>
            <person name="Giovannoni S.J."/>
        </authorList>
    </citation>
    <scope>NUCLEOTIDE SEQUENCE [LARGE SCALE GENOMIC DNA]</scope>
    <source>
        <strain evidence="3">DSM 26914 / JCM 13377 / KCTC 12554 / HTCC2601</strain>
    </source>
</reference>
<evidence type="ECO:0000313" key="2">
    <source>
        <dbReference type="EMBL" id="EAU46435.1"/>
    </source>
</evidence>
<dbReference type="CDD" id="cd04301">
    <property type="entry name" value="NAT_SF"/>
    <property type="match status" value="1"/>
</dbReference>